<proteinExistence type="predicted"/>
<name>A0ABQ8UE10_9EUKA</name>
<dbReference type="SUPFAM" id="SSF54427">
    <property type="entry name" value="NTF2-like"/>
    <property type="match status" value="1"/>
</dbReference>
<accession>A0ABQ8UE10</accession>
<feature type="region of interest" description="Disordered" evidence="1">
    <location>
        <begin position="91"/>
        <end position="126"/>
    </location>
</feature>
<sequence>MFASPSAGALAVPLGRMISLSAYFQGQVTELYKKDQRLQNDVNRLLGHFQANPLIRTAKSAHLGMRKLEDRLSDAFEEFMLLVERPSAWIPPPPPPLPTSPQPPPPSSAPPPHPTPSLPYPKLIPAPPQTLLESVRSFGTHRDPYPLGYTRSARVATALANPLVHGLVQPALVAGHALRGCITPVRRFGGRAVREAAGRLFPEGEHARVVRQLREMLAVQGVAADGGMKTPGPYGATSIEWSLAQVAKPMLFEVLSGFYAGDRDPIERHCKSGVQAQLRLLLAEREEANLRLDAHLLGIEAFQVLGYVTLDMAPTVLVSCTARQRYMVRDPSGRRLHGTTGAPVGVPCLVGFQLRGDENPGEEEAGDAAGVQQTRGWQISVMDVGNQSATQPVRFDLNPM</sequence>
<dbReference type="Pfam" id="PF04280">
    <property type="entry name" value="Tim44"/>
    <property type="match status" value="1"/>
</dbReference>
<reference evidence="3" key="1">
    <citation type="journal article" date="2022" name="bioRxiv">
        <title>Genomics of Preaxostyla Flagellates Illuminates Evolutionary Transitions and the Path Towards Mitochondrial Loss.</title>
        <authorList>
            <person name="Novak L.V.F."/>
            <person name="Treitli S.C."/>
            <person name="Pyrih J."/>
            <person name="Halakuc P."/>
            <person name="Pipaliya S.V."/>
            <person name="Vacek V."/>
            <person name="Brzon O."/>
            <person name="Soukal P."/>
            <person name="Eme L."/>
            <person name="Dacks J.B."/>
            <person name="Karnkowska A."/>
            <person name="Elias M."/>
            <person name="Hampl V."/>
        </authorList>
    </citation>
    <scope>NUCLEOTIDE SEQUENCE</scope>
    <source>
        <strain evidence="3">RCP-MX</strain>
    </source>
</reference>
<evidence type="ECO:0000313" key="3">
    <source>
        <dbReference type="EMBL" id="KAJ4457481.1"/>
    </source>
</evidence>
<evidence type="ECO:0000259" key="2">
    <source>
        <dbReference type="Pfam" id="PF04280"/>
    </source>
</evidence>
<evidence type="ECO:0000256" key="1">
    <source>
        <dbReference type="SAM" id="MobiDB-lite"/>
    </source>
</evidence>
<gene>
    <name evidence="3" type="ORF">PAPYR_7077</name>
</gene>
<dbReference type="InterPro" id="IPR007379">
    <property type="entry name" value="Tim44-like_dom"/>
</dbReference>
<dbReference type="EMBL" id="JAPMOS010000046">
    <property type="protein sequence ID" value="KAJ4457481.1"/>
    <property type="molecule type" value="Genomic_DNA"/>
</dbReference>
<dbReference type="Gene3D" id="3.10.450.240">
    <property type="match status" value="1"/>
</dbReference>
<organism evidence="3 4">
    <name type="scientific">Paratrimastix pyriformis</name>
    <dbReference type="NCBI Taxonomy" id="342808"/>
    <lineage>
        <taxon>Eukaryota</taxon>
        <taxon>Metamonada</taxon>
        <taxon>Preaxostyla</taxon>
        <taxon>Paratrimastigidae</taxon>
        <taxon>Paratrimastix</taxon>
    </lineage>
</organism>
<dbReference type="InterPro" id="IPR032710">
    <property type="entry name" value="NTF2-like_dom_sf"/>
</dbReference>
<comment type="caution">
    <text evidence="3">The sequence shown here is derived from an EMBL/GenBank/DDBJ whole genome shotgun (WGS) entry which is preliminary data.</text>
</comment>
<protein>
    <recommendedName>
        <fullName evidence="2">Tim44-like domain-containing protein</fullName>
    </recommendedName>
</protein>
<feature type="domain" description="Tim44-like" evidence="2">
    <location>
        <begin position="245"/>
        <end position="345"/>
    </location>
</feature>
<keyword evidence="4" id="KW-1185">Reference proteome</keyword>
<dbReference type="Proteomes" id="UP001141327">
    <property type="component" value="Unassembled WGS sequence"/>
</dbReference>
<evidence type="ECO:0000313" key="4">
    <source>
        <dbReference type="Proteomes" id="UP001141327"/>
    </source>
</evidence>